<feature type="transmembrane region" description="Helical" evidence="8">
    <location>
        <begin position="12"/>
        <end position="32"/>
    </location>
</feature>
<feature type="domain" description="Glycosyltransferase RgtA/B/C/D-like" evidence="9">
    <location>
        <begin position="56"/>
        <end position="213"/>
    </location>
</feature>
<keyword evidence="4" id="KW-0808">Transferase</keyword>
<evidence type="ECO:0000256" key="4">
    <source>
        <dbReference type="ARBA" id="ARBA00022679"/>
    </source>
</evidence>
<evidence type="ECO:0000256" key="7">
    <source>
        <dbReference type="ARBA" id="ARBA00023136"/>
    </source>
</evidence>
<comment type="caution">
    <text evidence="10">The sequence shown here is derived from an EMBL/GenBank/DDBJ whole genome shotgun (WGS) entry which is preliminary data.</text>
</comment>
<comment type="subcellular location">
    <subcellularLocation>
        <location evidence="1">Cell membrane</location>
        <topology evidence="1">Multi-pass membrane protein</topology>
    </subcellularLocation>
</comment>
<feature type="transmembrane region" description="Helical" evidence="8">
    <location>
        <begin position="194"/>
        <end position="216"/>
    </location>
</feature>
<dbReference type="Pfam" id="PF13231">
    <property type="entry name" value="PMT_2"/>
    <property type="match status" value="1"/>
</dbReference>
<reference evidence="11" key="1">
    <citation type="journal article" date="2019" name="Int. J. Syst. Evol. Microbiol.">
        <title>The Global Catalogue of Microorganisms (GCM) 10K type strain sequencing project: providing services to taxonomists for standard genome sequencing and annotation.</title>
        <authorList>
            <consortium name="The Broad Institute Genomics Platform"/>
            <consortium name="The Broad Institute Genome Sequencing Center for Infectious Disease"/>
            <person name="Wu L."/>
            <person name="Ma J."/>
        </authorList>
    </citation>
    <scope>NUCLEOTIDE SEQUENCE [LARGE SCALE GENOMIC DNA]</scope>
    <source>
        <strain evidence="11">CGMCC 4.7319</strain>
    </source>
</reference>
<dbReference type="PANTHER" id="PTHR33908:SF11">
    <property type="entry name" value="MEMBRANE PROTEIN"/>
    <property type="match status" value="1"/>
</dbReference>
<accession>A0ABQ2IMY5</accession>
<keyword evidence="3" id="KW-0328">Glycosyltransferase</keyword>
<keyword evidence="7 8" id="KW-0472">Membrane</keyword>
<name>A0ABQ2IMY5_9PSEU</name>
<feature type="transmembrane region" description="Helical" evidence="8">
    <location>
        <begin position="269"/>
        <end position="285"/>
    </location>
</feature>
<evidence type="ECO:0000313" key="11">
    <source>
        <dbReference type="Proteomes" id="UP000597656"/>
    </source>
</evidence>
<evidence type="ECO:0000256" key="1">
    <source>
        <dbReference type="ARBA" id="ARBA00004651"/>
    </source>
</evidence>
<keyword evidence="11" id="KW-1185">Reference proteome</keyword>
<evidence type="ECO:0000256" key="6">
    <source>
        <dbReference type="ARBA" id="ARBA00022989"/>
    </source>
</evidence>
<proteinExistence type="predicted"/>
<dbReference type="EMBL" id="BMNC01000012">
    <property type="protein sequence ID" value="GGN14214.1"/>
    <property type="molecule type" value="Genomic_DNA"/>
</dbReference>
<protein>
    <recommendedName>
        <fullName evidence="9">Glycosyltransferase RgtA/B/C/D-like domain-containing protein</fullName>
    </recommendedName>
</protein>
<organism evidence="10 11">
    <name type="scientific">Lentzea pudingi</name>
    <dbReference type="NCBI Taxonomy" id="1789439"/>
    <lineage>
        <taxon>Bacteria</taxon>
        <taxon>Bacillati</taxon>
        <taxon>Actinomycetota</taxon>
        <taxon>Actinomycetes</taxon>
        <taxon>Pseudonocardiales</taxon>
        <taxon>Pseudonocardiaceae</taxon>
        <taxon>Lentzea</taxon>
    </lineage>
</organism>
<evidence type="ECO:0000256" key="3">
    <source>
        <dbReference type="ARBA" id="ARBA00022676"/>
    </source>
</evidence>
<feature type="transmembrane region" description="Helical" evidence="8">
    <location>
        <begin position="77"/>
        <end position="96"/>
    </location>
</feature>
<dbReference type="InterPro" id="IPR050297">
    <property type="entry name" value="LipidA_mod_glycosyltrf_83"/>
</dbReference>
<feature type="transmembrane region" description="Helical" evidence="8">
    <location>
        <begin position="236"/>
        <end position="257"/>
    </location>
</feature>
<dbReference type="Proteomes" id="UP000597656">
    <property type="component" value="Unassembled WGS sequence"/>
</dbReference>
<evidence type="ECO:0000313" key="10">
    <source>
        <dbReference type="EMBL" id="GGN14214.1"/>
    </source>
</evidence>
<gene>
    <name evidence="10" type="ORF">GCM10011609_63500</name>
</gene>
<feature type="transmembrane region" description="Helical" evidence="8">
    <location>
        <begin position="153"/>
        <end position="182"/>
    </location>
</feature>
<keyword evidence="5 8" id="KW-0812">Transmembrane</keyword>
<evidence type="ECO:0000256" key="5">
    <source>
        <dbReference type="ARBA" id="ARBA00022692"/>
    </source>
</evidence>
<evidence type="ECO:0000256" key="2">
    <source>
        <dbReference type="ARBA" id="ARBA00022475"/>
    </source>
</evidence>
<keyword evidence="2" id="KW-1003">Cell membrane</keyword>
<dbReference type="PANTHER" id="PTHR33908">
    <property type="entry name" value="MANNOSYLTRANSFERASE YKCB-RELATED"/>
    <property type="match status" value="1"/>
</dbReference>
<evidence type="ECO:0000259" key="9">
    <source>
        <dbReference type="Pfam" id="PF13231"/>
    </source>
</evidence>
<keyword evidence="6 8" id="KW-1133">Transmembrane helix</keyword>
<dbReference type="InterPro" id="IPR038731">
    <property type="entry name" value="RgtA/B/C-like"/>
</dbReference>
<feature type="transmembrane region" description="Helical" evidence="8">
    <location>
        <begin position="117"/>
        <end position="141"/>
    </location>
</feature>
<evidence type="ECO:0000256" key="8">
    <source>
        <dbReference type="SAM" id="Phobius"/>
    </source>
</evidence>
<sequence length="470" mass="51131">MIRHVLGTVPFMGRGLGIVLIVQAVVLTALSGRYGFHRDELYFVAAGKRPDWGYVDQPPITPVLARLTTEVFGETPTGLRVMATLFALAITVVVALTAKELGGGTTFAAAASATSTFVLAVSHMLSTATVDLLIWVLIGYFAVRLLKSGDGRWWLALGATAGVGLANKWLLLLLLAALGAALLAVGPRTVLRTWWLPAGVAVCAVIATPVVVWQALHDFPLLTVARGISEDDGAENRIMFVPMQLLMLSPLLVPVWLIGLRNLWRDRTFRSMALAYPILCVLCLITGGKPYYAVPLLLVLMAAGARQAQEWLRRNKKLGSVLVTLSVVPAVVGSLPILPPSALGPVIAINPEQGEQVGWRELAQTVQDAWQDNDRPVVITRNYGQAGAIEAYTEIPVHSGHMSFYDWGPPEPTSSKVLLVGFRQPPFDDCEVVATHHNPVENEEDGTEIKVCTAPTEPWDSFWPKLRHYY</sequence>